<feature type="non-terminal residue" evidence="2">
    <location>
        <position position="1"/>
    </location>
</feature>
<feature type="non-terminal residue" evidence="2">
    <location>
        <position position="259"/>
    </location>
</feature>
<dbReference type="EMBL" id="KZ990680">
    <property type="protein sequence ID" value="RKP23797.1"/>
    <property type="molecule type" value="Genomic_DNA"/>
</dbReference>
<protein>
    <recommendedName>
        <fullName evidence="4">Anp1-domain-containing protein</fullName>
    </recommendedName>
</protein>
<dbReference type="OrthoDB" id="204164at2759"/>
<evidence type="ECO:0008006" key="4">
    <source>
        <dbReference type="Google" id="ProtNLM"/>
    </source>
</evidence>
<reference evidence="3" key="1">
    <citation type="journal article" date="2018" name="Nat. Microbiol.">
        <title>Leveraging single-cell genomics to expand the fungal tree of life.</title>
        <authorList>
            <person name="Ahrendt S.R."/>
            <person name="Quandt C.A."/>
            <person name="Ciobanu D."/>
            <person name="Clum A."/>
            <person name="Salamov A."/>
            <person name="Andreopoulos B."/>
            <person name="Cheng J.F."/>
            <person name="Woyke T."/>
            <person name="Pelin A."/>
            <person name="Henrissat B."/>
            <person name="Reynolds N.K."/>
            <person name="Benny G.L."/>
            <person name="Smith M.E."/>
            <person name="James T.Y."/>
            <person name="Grigoriev I.V."/>
        </authorList>
    </citation>
    <scope>NUCLEOTIDE SEQUENCE [LARGE SCALE GENOMIC DNA]</scope>
    <source>
        <strain evidence="3">Benny S71-1</strain>
    </source>
</reference>
<evidence type="ECO:0000313" key="3">
    <source>
        <dbReference type="Proteomes" id="UP000278143"/>
    </source>
</evidence>
<comment type="similarity">
    <text evidence="1">Belongs to the ANP1/MMN9/VAN1 family.</text>
</comment>
<dbReference type="InterPro" id="IPR029044">
    <property type="entry name" value="Nucleotide-diphossugar_trans"/>
</dbReference>
<evidence type="ECO:0000313" key="2">
    <source>
        <dbReference type="EMBL" id="RKP23797.1"/>
    </source>
</evidence>
<organism evidence="2 3">
    <name type="scientific">Syncephalis pseudoplumigaleata</name>
    <dbReference type="NCBI Taxonomy" id="1712513"/>
    <lineage>
        <taxon>Eukaryota</taxon>
        <taxon>Fungi</taxon>
        <taxon>Fungi incertae sedis</taxon>
        <taxon>Zoopagomycota</taxon>
        <taxon>Zoopagomycotina</taxon>
        <taxon>Zoopagomycetes</taxon>
        <taxon>Zoopagales</taxon>
        <taxon>Piptocephalidaceae</taxon>
        <taxon>Syncephalis</taxon>
    </lineage>
</organism>
<evidence type="ECO:0000256" key="1">
    <source>
        <dbReference type="ARBA" id="ARBA00037964"/>
    </source>
</evidence>
<dbReference type="InterPro" id="IPR052086">
    <property type="entry name" value="Mannan_Polymerase_Subunit"/>
</dbReference>
<sequence length="259" mass="30530">LLILTPLKNAAHLLDRHFELLDQMDYAKQQISLAFLVGDSIDDTHEALRHKLQAIQHLYRRITLLRRDFNYELPNERRKAYTEQQMRRSIMARARNHLVMGALQDEHWVLWWDVDLVEVPADAVRTMMAHDRDIITANCYWRWIDGSLQPYDLNAWHETDESRAWAQSRDPDELFLEGYKEMWTHRRYLSDYDSDPTQTIVPLDSVGGTLLLVKAEVHRSGILFPPLVYKHQIETEGFGRMARDAGYDIYGLPHLKILH</sequence>
<dbReference type="Gene3D" id="3.90.550.10">
    <property type="entry name" value="Spore Coat Polysaccharide Biosynthesis Protein SpsA, Chain A"/>
    <property type="match status" value="1"/>
</dbReference>
<dbReference type="Pfam" id="PF03452">
    <property type="entry name" value="Anp1"/>
    <property type="match status" value="1"/>
</dbReference>
<dbReference type="Proteomes" id="UP000278143">
    <property type="component" value="Unassembled WGS sequence"/>
</dbReference>
<dbReference type="PANTHER" id="PTHR43083">
    <property type="entry name" value="MANNAN POLYMERASE II"/>
    <property type="match status" value="1"/>
</dbReference>
<dbReference type="SUPFAM" id="SSF53448">
    <property type="entry name" value="Nucleotide-diphospho-sugar transferases"/>
    <property type="match status" value="1"/>
</dbReference>
<keyword evidence="3" id="KW-1185">Reference proteome</keyword>
<dbReference type="AlphaFoldDB" id="A0A4P9YUY0"/>
<gene>
    <name evidence="2" type="ORF">SYNPS1DRAFT_7299</name>
</gene>
<name>A0A4P9YUY0_9FUNG</name>
<accession>A0A4P9YUY0</accession>
<dbReference type="PANTHER" id="PTHR43083:SF6">
    <property type="entry name" value="MANNAN POLYMERASE COMPLEXES SUBUNIT MNN9"/>
    <property type="match status" value="1"/>
</dbReference>
<proteinExistence type="inferred from homology"/>